<feature type="region of interest" description="Disordered" evidence="1">
    <location>
        <begin position="21"/>
        <end position="71"/>
    </location>
</feature>
<feature type="region of interest" description="Disordered" evidence="1">
    <location>
        <begin position="333"/>
        <end position="380"/>
    </location>
</feature>
<gene>
    <name evidence="2" type="primary">misp3</name>
</gene>
<evidence type="ECO:0000313" key="3">
    <source>
        <dbReference type="Proteomes" id="UP000472276"/>
    </source>
</evidence>
<accession>A0AAZ1X1K2</accession>
<evidence type="ECO:0000313" key="2">
    <source>
        <dbReference type="Ensembl" id="ENSOABP00000061549.1"/>
    </source>
</evidence>
<dbReference type="InterPro" id="IPR042779">
    <property type="entry name" value="MISP/MISP3-like"/>
</dbReference>
<feature type="compositionally biased region" description="Polar residues" evidence="1">
    <location>
        <begin position="241"/>
        <end position="277"/>
    </location>
</feature>
<feature type="compositionally biased region" description="Basic and acidic residues" evidence="1">
    <location>
        <begin position="407"/>
        <end position="416"/>
    </location>
</feature>
<feature type="compositionally biased region" description="Basic and acidic residues" evidence="1">
    <location>
        <begin position="21"/>
        <end position="34"/>
    </location>
</feature>
<reference evidence="2" key="2">
    <citation type="submission" date="2025-08" db="UniProtKB">
        <authorList>
            <consortium name="Ensembl"/>
        </authorList>
    </citation>
    <scope>IDENTIFICATION</scope>
</reference>
<reference evidence="3" key="1">
    <citation type="submission" date="2020-03" db="EMBL/GenBank/DDBJ databases">
        <title>Evolution of repeat sequences and sex chromosomes of tilapia species revealed by chromosome-level genomes.</title>
        <authorList>
            <person name="Xu L."/>
            <person name="Tao W."/>
            <person name="Wang D."/>
            <person name="Zhou Q."/>
        </authorList>
    </citation>
    <scope>NUCLEOTIDE SEQUENCE [LARGE SCALE GENOMIC DNA]</scope>
    <source>
        <strain evidence="3">Israel</strain>
    </source>
</reference>
<sequence>MEPSNPGGAAPATGFACVVAVRERHSRAGERTEGENEQTGGEEGQKESGLKRNKPAGQQHSGGLLRYSRTVQIQEPEIEKYSCGVSLKHSKHTRMENDPCDDSQSDSGVSADFSPSNTLESSPSTVTRETPIEREIRRSIEREHSLRRSRGLPNLRITPEYVEVPLRKTVLSNSVAVKTEWCQDKDREFAGKKMLYEIQTETQREQDLVKLGKIPGFYDKGTVRQIREKKQIFETFQAPSDSTFTASTSRRAPSVSSVSNGSTPKKQEDISSQVSTTEDTRVEKRHSLDLLSPTQTPNSPIGRGVTKNSLQGPGISQGTSRQVIILENNLKNTTQKKHQDKPEGITVVDSGSPYILSSQKGGNEKVTEKRQEKEEEEVEDLVPKENPFFKLRSSNNLVKVKEDIQEAQKREKELRKQRISLYGGSSGVGGTQGQGGGERAGGRPVSMELKSPVLSLNGLAVADTPGSSSKGETGPSAAPPESSDP</sequence>
<feature type="compositionally biased region" description="Gly residues" evidence="1">
    <location>
        <begin position="424"/>
        <end position="439"/>
    </location>
</feature>
<dbReference type="Proteomes" id="UP000472276">
    <property type="component" value="Unassembled WGS sequence"/>
</dbReference>
<evidence type="ECO:0000256" key="1">
    <source>
        <dbReference type="SAM" id="MobiDB-lite"/>
    </source>
</evidence>
<evidence type="ECO:0008006" key="4">
    <source>
        <dbReference type="Google" id="ProtNLM"/>
    </source>
</evidence>
<feature type="compositionally biased region" description="Polar residues" evidence="1">
    <location>
        <begin position="306"/>
        <end position="319"/>
    </location>
</feature>
<reference evidence="2" key="3">
    <citation type="submission" date="2025-09" db="UniProtKB">
        <authorList>
            <consortium name="Ensembl"/>
        </authorList>
    </citation>
    <scope>IDENTIFICATION</scope>
</reference>
<feature type="compositionally biased region" description="Basic and acidic residues" evidence="1">
    <location>
        <begin position="362"/>
        <end position="373"/>
    </location>
</feature>
<feature type="region of interest" description="Disordered" evidence="1">
    <location>
        <begin position="407"/>
        <end position="485"/>
    </location>
</feature>
<organism evidence="2 3">
    <name type="scientific">Oreochromis aureus</name>
    <name type="common">Israeli tilapia</name>
    <name type="synonym">Chromis aureus</name>
    <dbReference type="NCBI Taxonomy" id="47969"/>
    <lineage>
        <taxon>Eukaryota</taxon>
        <taxon>Metazoa</taxon>
        <taxon>Chordata</taxon>
        <taxon>Craniata</taxon>
        <taxon>Vertebrata</taxon>
        <taxon>Euteleostomi</taxon>
        <taxon>Actinopterygii</taxon>
        <taxon>Neopterygii</taxon>
        <taxon>Teleostei</taxon>
        <taxon>Neoteleostei</taxon>
        <taxon>Acanthomorphata</taxon>
        <taxon>Ovalentaria</taxon>
        <taxon>Cichlomorphae</taxon>
        <taxon>Cichliformes</taxon>
        <taxon>Cichlidae</taxon>
        <taxon>African cichlids</taxon>
        <taxon>Pseudocrenilabrinae</taxon>
        <taxon>Oreochromini</taxon>
        <taxon>Oreochromis</taxon>
    </lineage>
</organism>
<feature type="compositionally biased region" description="Polar residues" evidence="1">
    <location>
        <begin position="105"/>
        <end position="127"/>
    </location>
</feature>
<dbReference type="PANTHER" id="PTHR18839">
    <property type="entry name" value="MITOTIC INTERACTOR AND SUBSTRATE OF PLK1 MISP FAMILY MEMBER"/>
    <property type="match status" value="1"/>
</dbReference>
<feature type="region of interest" description="Disordered" evidence="1">
    <location>
        <begin position="241"/>
        <end position="319"/>
    </location>
</feature>
<keyword evidence="3" id="KW-1185">Reference proteome</keyword>
<feature type="compositionally biased region" description="Basic and acidic residues" evidence="1">
    <location>
        <begin position="130"/>
        <end position="140"/>
    </location>
</feature>
<dbReference type="Ensembl" id="ENSOABT00000073249.1">
    <property type="protein sequence ID" value="ENSOABP00000061549.1"/>
    <property type="gene ID" value="ENSOABG00000027193.1"/>
</dbReference>
<dbReference type="AlphaFoldDB" id="A0AAZ1X1K2"/>
<feature type="compositionally biased region" description="Basic and acidic residues" evidence="1">
    <location>
        <begin position="278"/>
        <end position="288"/>
    </location>
</feature>
<name>A0AAZ1X1K2_OREAU</name>
<dbReference type="PANTHER" id="PTHR18839:SF0">
    <property type="entry name" value="MITOTIC INTERACTOR AND SUBSTRATE OF PLK1 ISOFORM X1-RELATED"/>
    <property type="match status" value="1"/>
</dbReference>
<feature type="region of interest" description="Disordered" evidence="1">
    <location>
        <begin position="89"/>
        <end position="140"/>
    </location>
</feature>
<proteinExistence type="predicted"/>
<protein>
    <recommendedName>
        <fullName evidence="4">A-kinase anchor protein 2 C-terminal domain-containing protein</fullName>
    </recommendedName>
</protein>